<evidence type="ECO:0000259" key="1">
    <source>
        <dbReference type="Pfam" id="PF13391"/>
    </source>
</evidence>
<gene>
    <name evidence="2" type="ORF">N7449_011623</name>
</gene>
<reference evidence="2" key="1">
    <citation type="submission" date="2022-11" db="EMBL/GenBank/DDBJ databases">
        <authorList>
            <person name="Petersen C."/>
        </authorList>
    </citation>
    <scope>NUCLEOTIDE SEQUENCE</scope>
    <source>
        <strain evidence="2">IBT 20477</strain>
    </source>
</reference>
<comment type="caution">
    <text evidence="2">The sequence shown here is derived from an EMBL/GenBank/DDBJ whole genome shotgun (WGS) entry which is preliminary data.</text>
</comment>
<feature type="domain" description="HNH nuclease" evidence="1">
    <location>
        <begin position="142"/>
        <end position="233"/>
    </location>
</feature>
<protein>
    <recommendedName>
        <fullName evidence="1">HNH nuclease domain-containing protein</fullName>
    </recommendedName>
</protein>
<evidence type="ECO:0000313" key="2">
    <source>
        <dbReference type="EMBL" id="KAJ5181476.1"/>
    </source>
</evidence>
<sequence length="346" mass="38861">MSQSDESLSPAVSSAGFSTFAEAKFSLEATLASYQELNTGDDTKKFLEICFKYFPRDGQVNFSEDVCGCRDDNELRQLAASIDTGLLRPLLSKGKTPAIKPAPRADFRDLVENLLFHNSSPATRTVQESLRRNCLMRDGYRCAISKTWSSGHEFPSGEPDGVVQAAYIIPFALGRFKSNDERQHTSKVWVNIFRYFPALDALNLSPDDVNRENNMMSLITPLHEEFGRFHFVLEATLTPNRYRLKHFPRFASVYRFLLPRDGMVTLTNYDHHHHLPEPLYLKLHAAIGNILHASGRAERIENLLRDLGETDGLVLSKDGSTNLGDLLSVSRLSLLASDSCPTYSKV</sequence>
<organism evidence="2 3">
    <name type="scientific">Penicillium cf. viridicatum</name>
    <dbReference type="NCBI Taxonomy" id="2972119"/>
    <lineage>
        <taxon>Eukaryota</taxon>
        <taxon>Fungi</taxon>
        <taxon>Dikarya</taxon>
        <taxon>Ascomycota</taxon>
        <taxon>Pezizomycotina</taxon>
        <taxon>Eurotiomycetes</taxon>
        <taxon>Eurotiomycetidae</taxon>
        <taxon>Eurotiales</taxon>
        <taxon>Aspergillaceae</taxon>
        <taxon>Penicillium</taxon>
    </lineage>
</organism>
<dbReference type="EMBL" id="JAPQKQ010000009">
    <property type="protein sequence ID" value="KAJ5181476.1"/>
    <property type="molecule type" value="Genomic_DNA"/>
</dbReference>
<accession>A0A9W9IQD3</accession>
<dbReference type="Pfam" id="PF13391">
    <property type="entry name" value="HNH_2"/>
    <property type="match status" value="1"/>
</dbReference>
<dbReference type="Proteomes" id="UP001150942">
    <property type="component" value="Unassembled WGS sequence"/>
</dbReference>
<evidence type="ECO:0000313" key="3">
    <source>
        <dbReference type="Proteomes" id="UP001150942"/>
    </source>
</evidence>
<keyword evidence="3" id="KW-1185">Reference proteome</keyword>
<dbReference type="InterPro" id="IPR003615">
    <property type="entry name" value="HNH_nuc"/>
</dbReference>
<reference evidence="2" key="2">
    <citation type="journal article" date="2023" name="IMA Fungus">
        <title>Comparative genomic study of the Penicillium genus elucidates a diverse pangenome and 15 lateral gene transfer events.</title>
        <authorList>
            <person name="Petersen C."/>
            <person name="Sorensen T."/>
            <person name="Nielsen M.R."/>
            <person name="Sondergaard T.E."/>
            <person name="Sorensen J.L."/>
            <person name="Fitzpatrick D.A."/>
            <person name="Frisvad J.C."/>
            <person name="Nielsen K.L."/>
        </authorList>
    </citation>
    <scope>NUCLEOTIDE SEQUENCE</scope>
    <source>
        <strain evidence="2">IBT 20477</strain>
    </source>
</reference>
<proteinExistence type="predicted"/>
<dbReference type="AlphaFoldDB" id="A0A9W9IQD3"/>
<name>A0A9W9IQD3_9EURO</name>
<dbReference type="OrthoDB" id="2104739at2759"/>